<evidence type="ECO:0000259" key="12">
    <source>
        <dbReference type="SMART" id="SM00756"/>
    </source>
</evidence>
<organism evidence="13 14">
    <name type="scientific">Neosynechococcus sphagnicola sy1</name>
    <dbReference type="NCBI Taxonomy" id="1497020"/>
    <lineage>
        <taxon>Bacteria</taxon>
        <taxon>Bacillati</taxon>
        <taxon>Cyanobacteriota</taxon>
        <taxon>Cyanophyceae</taxon>
        <taxon>Neosynechococcales</taxon>
        <taxon>Neosynechococcaceae</taxon>
        <taxon>Neosynechococcus</taxon>
    </lineage>
</organism>
<feature type="transmembrane region" description="Helical" evidence="11">
    <location>
        <begin position="12"/>
        <end position="33"/>
    </location>
</feature>
<name>A0A098TIG3_9CYAN</name>
<feature type="transmembrane region" description="Helical" evidence="11">
    <location>
        <begin position="160"/>
        <end position="180"/>
    </location>
</feature>
<evidence type="ECO:0000256" key="10">
    <source>
        <dbReference type="SAM" id="MobiDB-lite"/>
    </source>
</evidence>
<protein>
    <submittedName>
        <fullName evidence="13">Membrane protein</fullName>
    </submittedName>
</protein>
<keyword evidence="6" id="KW-0560">Oxidoreductase</keyword>
<feature type="transmembrane region" description="Helical" evidence="11">
    <location>
        <begin position="130"/>
        <end position="154"/>
    </location>
</feature>
<dbReference type="InterPro" id="IPR044698">
    <property type="entry name" value="VKOR/LTO1"/>
</dbReference>
<comment type="subcellular location">
    <subcellularLocation>
        <location evidence="1">Membrane</location>
        <topology evidence="1">Multi-pass membrane protein</topology>
    </subcellularLocation>
</comment>
<dbReference type="PANTHER" id="PTHR34573">
    <property type="entry name" value="VKC DOMAIN-CONTAINING PROTEIN"/>
    <property type="match status" value="1"/>
</dbReference>
<sequence>MRRRSTPWIHRWSRPLIGAIALVGALGTAYLTIVKLTGGSAACPTGGCEQVLNSPYGSVFGLPLPLFGFVAYLGMGILAVAPLLVTSETNKELRTTLEKWTWLLLFIGGIAMAVFSGYLMYILAFKLKVLCLYCLASAMLSLSLFFLALLGHVWEDVGQLFFTGIVVGMIVLVSTLGVYAKVNGSSTATSGSSLTSPPITTTSGPAELALAKHLHQIGAKEYGAYWCPHCFEQKLLFGQEASAIVNYIECDPKGKNGRPDLCQAAKIEGFPTWDIKGQRLTGTQPLETLAQTSGYQGPRNFKNVSPQPSP</sequence>
<keyword evidence="9" id="KW-0676">Redox-active center</keyword>
<dbReference type="PANTHER" id="PTHR34573:SF1">
    <property type="entry name" value="VITAMIN K EPOXIDE REDUCTASE DOMAIN-CONTAINING PROTEIN"/>
    <property type="match status" value="1"/>
</dbReference>
<keyword evidence="14" id="KW-1185">Reference proteome</keyword>
<dbReference type="Gene3D" id="3.40.30.10">
    <property type="entry name" value="Glutaredoxin"/>
    <property type="match status" value="1"/>
</dbReference>
<evidence type="ECO:0000256" key="2">
    <source>
        <dbReference type="ARBA" id="ARBA00006214"/>
    </source>
</evidence>
<dbReference type="InterPro" id="IPR012932">
    <property type="entry name" value="VKOR"/>
</dbReference>
<dbReference type="Proteomes" id="UP000030170">
    <property type="component" value="Unassembled WGS sequence"/>
</dbReference>
<evidence type="ECO:0000313" key="14">
    <source>
        <dbReference type="Proteomes" id="UP000030170"/>
    </source>
</evidence>
<dbReference type="Gene3D" id="1.20.1440.130">
    <property type="entry name" value="VKOR domain"/>
    <property type="match status" value="1"/>
</dbReference>
<feature type="transmembrane region" description="Helical" evidence="11">
    <location>
        <begin position="64"/>
        <end position="85"/>
    </location>
</feature>
<comment type="caution">
    <text evidence="13">The sequence shown here is derived from an EMBL/GenBank/DDBJ whole genome shotgun (WGS) entry which is preliminary data.</text>
</comment>
<dbReference type="AlphaFoldDB" id="A0A098TIG3"/>
<evidence type="ECO:0000256" key="5">
    <source>
        <dbReference type="ARBA" id="ARBA00022989"/>
    </source>
</evidence>
<evidence type="ECO:0000256" key="4">
    <source>
        <dbReference type="ARBA" id="ARBA00022719"/>
    </source>
</evidence>
<proteinExistence type="inferred from homology"/>
<keyword evidence="5 11" id="KW-1133">Transmembrane helix</keyword>
<evidence type="ECO:0000256" key="3">
    <source>
        <dbReference type="ARBA" id="ARBA00022692"/>
    </source>
</evidence>
<feature type="region of interest" description="Disordered" evidence="10">
    <location>
        <begin position="289"/>
        <end position="310"/>
    </location>
</feature>
<dbReference type="GO" id="GO:0048038">
    <property type="term" value="F:quinone binding"/>
    <property type="evidence" value="ECO:0007669"/>
    <property type="project" value="UniProtKB-KW"/>
</dbReference>
<dbReference type="GO" id="GO:0016491">
    <property type="term" value="F:oxidoreductase activity"/>
    <property type="evidence" value="ECO:0007669"/>
    <property type="project" value="UniProtKB-KW"/>
</dbReference>
<reference evidence="13 14" key="1">
    <citation type="journal article" date="2014" name="Mol. Ecol.">
        <title>Evolution of Synechococcus.</title>
        <authorList>
            <person name="Dvorak P."/>
            <person name="Casamatta D."/>
            <person name="Hasler P."/>
            <person name="Poulickova A."/>
            <person name="Ondrej V."/>
            <person name="Sanges R."/>
        </authorList>
    </citation>
    <scope>NUCLEOTIDE SEQUENCE [LARGE SCALE GENOMIC DNA]</scope>
    <source>
        <strain evidence="13 14">CAUP A 1101</strain>
    </source>
</reference>
<dbReference type="GO" id="GO:0016020">
    <property type="term" value="C:membrane"/>
    <property type="evidence" value="ECO:0007669"/>
    <property type="project" value="UniProtKB-SubCell"/>
</dbReference>
<evidence type="ECO:0000256" key="11">
    <source>
        <dbReference type="SAM" id="Phobius"/>
    </source>
</evidence>
<gene>
    <name evidence="13" type="ORF">DO97_15405</name>
</gene>
<feature type="domain" description="Vitamin K epoxide reductase" evidence="12">
    <location>
        <begin position="10"/>
        <end position="152"/>
    </location>
</feature>
<dbReference type="EMBL" id="JJML01000050">
    <property type="protein sequence ID" value="KGF71816.1"/>
    <property type="molecule type" value="Genomic_DNA"/>
</dbReference>
<accession>A0A098TIG3</accession>
<dbReference type="Pfam" id="PF07884">
    <property type="entry name" value="VKOR"/>
    <property type="match status" value="1"/>
</dbReference>
<keyword evidence="4" id="KW-0874">Quinone</keyword>
<feature type="transmembrane region" description="Helical" evidence="11">
    <location>
        <begin position="100"/>
        <end position="123"/>
    </location>
</feature>
<keyword evidence="8" id="KW-1015">Disulfide bond</keyword>
<dbReference type="SMART" id="SM00756">
    <property type="entry name" value="VKc"/>
    <property type="match status" value="1"/>
</dbReference>
<dbReference type="RefSeq" id="WP_036535748.1">
    <property type="nucleotide sequence ID" value="NZ_JJML01000050.1"/>
</dbReference>
<comment type="similarity">
    <text evidence="2">Belongs to the VKOR family.</text>
</comment>
<evidence type="ECO:0000256" key="8">
    <source>
        <dbReference type="ARBA" id="ARBA00023157"/>
    </source>
</evidence>
<evidence type="ECO:0000256" key="6">
    <source>
        <dbReference type="ARBA" id="ARBA00023002"/>
    </source>
</evidence>
<dbReference type="InterPro" id="IPR038354">
    <property type="entry name" value="VKOR_sf"/>
</dbReference>
<keyword evidence="7 11" id="KW-0472">Membrane</keyword>
<dbReference type="SUPFAM" id="SSF52833">
    <property type="entry name" value="Thioredoxin-like"/>
    <property type="match status" value="1"/>
</dbReference>
<dbReference type="CDD" id="cd12916">
    <property type="entry name" value="VKOR_1"/>
    <property type="match status" value="1"/>
</dbReference>
<dbReference type="STRING" id="1497020.DO97_15405"/>
<evidence type="ECO:0000256" key="9">
    <source>
        <dbReference type="ARBA" id="ARBA00023284"/>
    </source>
</evidence>
<evidence type="ECO:0000256" key="1">
    <source>
        <dbReference type="ARBA" id="ARBA00004141"/>
    </source>
</evidence>
<evidence type="ECO:0000313" key="13">
    <source>
        <dbReference type="EMBL" id="KGF71816.1"/>
    </source>
</evidence>
<evidence type="ECO:0000256" key="7">
    <source>
        <dbReference type="ARBA" id="ARBA00023136"/>
    </source>
</evidence>
<dbReference type="InterPro" id="IPR036249">
    <property type="entry name" value="Thioredoxin-like_sf"/>
</dbReference>
<dbReference type="OrthoDB" id="185994at2"/>
<keyword evidence="3 11" id="KW-0812">Transmembrane</keyword>